<feature type="compositionally biased region" description="Low complexity" evidence="1">
    <location>
        <begin position="97"/>
        <end position="112"/>
    </location>
</feature>
<reference evidence="3" key="1">
    <citation type="journal article" date="2019" name="Int. J. Syst. Evol. Microbiol.">
        <title>The Global Catalogue of Microorganisms (GCM) 10K type strain sequencing project: providing services to taxonomists for standard genome sequencing and annotation.</title>
        <authorList>
            <consortium name="The Broad Institute Genomics Platform"/>
            <consortium name="The Broad Institute Genome Sequencing Center for Infectious Disease"/>
            <person name="Wu L."/>
            <person name="Ma J."/>
        </authorList>
    </citation>
    <scope>NUCLEOTIDE SEQUENCE [LARGE SCALE GENOMIC DNA]</scope>
    <source>
        <strain evidence="3">CCM 8391</strain>
    </source>
</reference>
<keyword evidence="3" id="KW-1185">Reference proteome</keyword>
<organism evidence="2 3">
    <name type="scientific">Pseudonocardia hispaniensis</name>
    <dbReference type="NCBI Taxonomy" id="904933"/>
    <lineage>
        <taxon>Bacteria</taxon>
        <taxon>Bacillati</taxon>
        <taxon>Actinomycetota</taxon>
        <taxon>Actinomycetes</taxon>
        <taxon>Pseudonocardiales</taxon>
        <taxon>Pseudonocardiaceae</taxon>
        <taxon>Pseudonocardia</taxon>
    </lineage>
</organism>
<accession>A0ABW1IZ33</accession>
<feature type="region of interest" description="Disordered" evidence="1">
    <location>
        <begin position="93"/>
        <end position="112"/>
    </location>
</feature>
<evidence type="ECO:0000313" key="2">
    <source>
        <dbReference type="EMBL" id="MFC5993597.1"/>
    </source>
</evidence>
<dbReference type="EMBL" id="JBHSQW010000010">
    <property type="protein sequence ID" value="MFC5993597.1"/>
    <property type="molecule type" value="Genomic_DNA"/>
</dbReference>
<comment type="caution">
    <text evidence="2">The sequence shown here is derived from an EMBL/GenBank/DDBJ whole genome shotgun (WGS) entry which is preliminary data.</text>
</comment>
<evidence type="ECO:0000256" key="1">
    <source>
        <dbReference type="SAM" id="MobiDB-lite"/>
    </source>
</evidence>
<feature type="compositionally biased region" description="Basic and acidic residues" evidence="1">
    <location>
        <begin position="39"/>
        <end position="51"/>
    </location>
</feature>
<evidence type="ECO:0000313" key="3">
    <source>
        <dbReference type="Proteomes" id="UP001596302"/>
    </source>
</evidence>
<proteinExistence type="predicted"/>
<gene>
    <name evidence="2" type="ORF">ACFQE5_05125</name>
</gene>
<dbReference type="RefSeq" id="WP_379583354.1">
    <property type="nucleotide sequence ID" value="NZ_JBHSQW010000010.1"/>
</dbReference>
<protein>
    <submittedName>
        <fullName evidence="2">Uncharacterized protein</fullName>
    </submittedName>
</protein>
<sequence length="112" mass="12503">MLNGGFPPCPHDRGPWRVVSAVREGRNWRRARHRPGAARTKEGGAIDDHRCPLPEPVEAGDEFVCTCRARYVAVRRRLRRLRWERTLFGLPPGSTAGGAAAWPQAQAPREIG</sequence>
<name>A0ABW1IZ33_9PSEU</name>
<dbReference type="Proteomes" id="UP001596302">
    <property type="component" value="Unassembled WGS sequence"/>
</dbReference>
<feature type="region of interest" description="Disordered" evidence="1">
    <location>
        <begin position="29"/>
        <end position="51"/>
    </location>
</feature>